<organism evidence="1 2">
    <name type="scientific">Tetrahymena thermophila (strain SB210)</name>
    <dbReference type="NCBI Taxonomy" id="312017"/>
    <lineage>
        <taxon>Eukaryota</taxon>
        <taxon>Sar</taxon>
        <taxon>Alveolata</taxon>
        <taxon>Ciliophora</taxon>
        <taxon>Intramacronucleata</taxon>
        <taxon>Oligohymenophorea</taxon>
        <taxon>Hymenostomatida</taxon>
        <taxon>Tetrahymenina</taxon>
        <taxon>Tetrahymenidae</taxon>
        <taxon>Tetrahymena</taxon>
    </lineage>
</organism>
<accession>I7LZU5</accession>
<dbReference type="AlphaFoldDB" id="I7LZU5"/>
<proteinExistence type="predicted"/>
<name>I7LZU5_TETTS</name>
<evidence type="ECO:0000313" key="1">
    <source>
        <dbReference type="EMBL" id="EAR84937.1"/>
    </source>
</evidence>
<dbReference type="KEGG" id="tet:TTHERM_00584940"/>
<dbReference type="Proteomes" id="UP000009168">
    <property type="component" value="Unassembled WGS sequence"/>
</dbReference>
<gene>
    <name evidence="1" type="ORF">TTHERM_00584940</name>
</gene>
<dbReference type="InParanoid" id="I7LZU5"/>
<keyword evidence="2" id="KW-1185">Reference proteome</keyword>
<sequence>MERDFIIQDKKALLLIYKNENCSHIHTTHTLHLSSFNVKSILLNYFDIVKRYKAHISPNAQNDFDPFIDLKKLISIQKNSKPKTRSCLNLLQIFQYQFPL</sequence>
<dbReference type="RefSeq" id="XP_001032600.1">
    <property type="nucleotide sequence ID" value="XM_001032600.1"/>
</dbReference>
<protein>
    <submittedName>
        <fullName evidence="1">Uncharacterized protein</fullName>
    </submittedName>
</protein>
<dbReference type="GeneID" id="7823737"/>
<evidence type="ECO:0000313" key="2">
    <source>
        <dbReference type="Proteomes" id="UP000009168"/>
    </source>
</evidence>
<reference evidence="2" key="1">
    <citation type="journal article" date="2006" name="PLoS Biol.">
        <title>Macronuclear genome sequence of the ciliate Tetrahymena thermophila, a model eukaryote.</title>
        <authorList>
            <person name="Eisen J.A."/>
            <person name="Coyne R.S."/>
            <person name="Wu M."/>
            <person name="Wu D."/>
            <person name="Thiagarajan M."/>
            <person name="Wortman J.R."/>
            <person name="Badger J.H."/>
            <person name="Ren Q."/>
            <person name="Amedeo P."/>
            <person name="Jones K.M."/>
            <person name="Tallon L.J."/>
            <person name="Delcher A.L."/>
            <person name="Salzberg S.L."/>
            <person name="Silva J.C."/>
            <person name="Haas B.J."/>
            <person name="Majoros W.H."/>
            <person name="Farzad M."/>
            <person name="Carlton J.M."/>
            <person name="Smith R.K. Jr."/>
            <person name="Garg J."/>
            <person name="Pearlman R.E."/>
            <person name="Karrer K.M."/>
            <person name="Sun L."/>
            <person name="Manning G."/>
            <person name="Elde N.C."/>
            <person name="Turkewitz A.P."/>
            <person name="Asai D.J."/>
            <person name="Wilkes D.E."/>
            <person name="Wang Y."/>
            <person name="Cai H."/>
            <person name="Collins K."/>
            <person name="Stewart B.A."/>
            <person name="Lee S.R."/>
            <person name="Wilamowska K."/>
            <person name="Weinberg Z."/>
            <person name="Ruzzo W.L."/>
            <person name="Wloga D."/>
            <person name="Gaertig J."/>
            <person name="Frankel J."/>
            <person name="Tsao C.-C."/>
            <person name="Gorovsky M.A."/>
            <person name="Keeling P.J."/>
            <person name="Waller R.F."/>
            <person name="Patron N.J."/>
            <person name="Cherry J.M."/>
            <person name="Stover N.A."/>
            <person name="Krieger C.J."/>
            <person name="del Toro C."/>
            <person name="Ryder H.F."/>
            <person name="Williamson S.C."/>
            <person name="Barbeau R.A."/>
            <person name="Hamilton E.P."/>
            <person name="Orias E."/>
        </authorList>
    </citation>
    <scope>NUCLEOTIDE SEQUENCE [LARGE SCALE GENOMIC DNA]</scope>
    <source>
        <strain evidence="2">SB210</strain>
    </source>
</reference>
<dbReference type="HOGENOM" id="CLU_2311791_0_0_1"/>
<dbReference type="EMBL" id="GG662510">
    <property type="protein sequence ID" value="EAR84937.1"/>
    <property type="molecule type" value="Genomic_DNA"/>
</dbReference>